<gene>
    <name evidence="1" type="ORF">C2E15_11150</name>
</gene>
<dbReference type="AlphaFoldDB" id="A0A1X1E078"/>
<dbReference type="Proteomes" id="UP000238365">
    <property type="component" value="Chromosome"/>
</dbReference>
<dbReference type="EMBL" id="CP026377">
    <property type="protein sequence ID" value="AUX93579.1"/>
    <property type="molecule type" value="Genomic_DNA"/>
</dbReference>
<evidence type="ECO:0000313" key="1">
    <source>
        <dbReference type="EMBL" id="AUX93579.1"/>
    </source>
</evidence>
<reference evidence="1 2" key="1">
    <citation type="submission" date="2018-01" db="EMBL/GenBank/DDBJ databases">
        <title>Complete and assembled Genome of Pantoea gaviniae DSM22758T.</title>
        <authorList>
            <person name="Stevens M.J.A."/>
            <person name="Zurfluh K."/>
            <person name="Stephan R."/>
        </authorList>
    </citation>
    <scope>NUCLEOTIDE SEQUENCE [LARGE SCALE GENOMIC DNA]</scope>
    <source>
        <strain evidence="1 2">DSM 22758</strain>
    </source>
</reference>
<dbReference type="KEGG" id="pgz:C2E15_11150"/>
<sequence>MVSSINVKPDLNIWLIKKIGGIDYEIDKQFENQFRYCVAQHQGQKSPLATQRFKYFLRSFPAMAATLMLTLANQAPDSTSAPEYTLSGAAAAQCAYRVACRSNHIAVRLVVCVTVPRWRRA</sequence>
<dbReference type="RefSeq" id="WP_104957427.1">
    <property type="nucleotide sequence ID" value="NZ_CP026377.1"/>
</dbReference>
<proteinExistence type="predicted"/>
<protein>
    <submittedName>
        <fullName evidence="1">Uncharacterized protein</fullName>
    </submittedName>
</protein>
<name>A0A1X1E078_9GAMM</name>
<evidence type="ECO:0000313" key="2">
    <source>
        <dbReference type="Proteomes" id="UP000238365"/>
    </source>
</evidence>
<accession>A0A1X1E078</accession>
<keyword evidence="2" id="KW-1185">Reference proteome</keyword>
<organism evidence="1 2">
    <name type="scientific">Mixta gaviniae</name>
    <dbReference type="NCBI Taxonomy" id="665914"/>
    <lineage>
        <taxon>Bacteria</taxon>
        <taxon>Pseudomonadati</taxon>
        <taxon>Pseudomonadota</taxon>
        <taxon>Gammaproteobacteria</taxon>
        <taxon>Enterobacterales</taxon>
        <taxon>Erwiniaceae</taxon>
        <taxon>Mixta</taxon>
    </lineage>
</organism>